<proteinExistence type="predicted"/>
<dbReference type="InterPro" id="IPR058698">
    <property type="entry name" value="CUB_metazoa"/>
</dbReference>
<evidence type="ECO:0000259" key="1">
    <source>
        <dbReference type="Pfam" id="PF26080"/>
    </source>
</evidence>
<dbReference type="RefSeq" id="XP_026681249.1">
    <property type="nucleotide sequence ID" value="XM_026825448.1"/>
</dbReference>
<reference evidence="3" key="1">
    <citation type="submission" date="2025-08" db="UniProtKB">
        <authorList>
            <consortium name="RefSeq"/>
        </authorList>
    </citation>
    <scope>IDENTIFICATION</scope>
</reference>
<gene>
    <name evidence="3" type="primary">LOC103511797</name>
</gene>
<keyword evidence="2" id="KW-1185">Reference proteome</keyword>
<organism evidence="2 3">
    <name type="scientific">Diaphorina citri</name>
    <name type="common">Asian citrus psyllid</name>
    <dbReference type="NCBI Taxonomy" id="121845"/>
    <lineage>
        <taxon>Eukaryota</taxon>
        <taxon>Metazoa</taxon>
        <taxon>Ecdysozoa</taxon>
        <taxon>Arthropoda</taxon>
        <taxon>Hexapoda</taxon>
        <taxon>Insecta</taxon>
        <taxon>Pterygota</taxon>
        <taxon>Neoptera</taxon>
        <taxon>Paraneoptera</taxon>
        <taxon>Hemiptera</taxon>
        <taxon>Sternorrhyncha</taxon>
        <taxon>Psylloidea</taxon>
        <taxon>Psyllidae</taxon>
        <taxon>Diaphorininae</taxon>
        <taxon>Diaphorina</taxon>
    </lineage>
</organism>
<name>A0A3Q0IYG3_DIACI</name>
<feature type="domain" description="CUB" evidence="1">
    <location>
        <begin position="34"/>
        <end position="198"/>
    </location>
</feature>
<dbReference type="PaxDb" id="121845-A0A3Q0IYG3"/>
<dbReference type="AlphaFoldDB" id="A0A3Q0IYG3"/>
<accession>A0A3Q0IYG3</accession>
<dbReference type="Proteomes" id="UP000079169">
    <property type="component" value="Unplaced"/>
</dbReference>
<dbReference type="GeneID" id="103511797"/>
<dbReference type="PANTHER" id="PTHR33236:SF4">
    <property type="entry name" value="CUB DOMAIN-CONTAINING PROTEIN"/>
    <property type="match status" value="1"/>
</dbReference>
<evidence type="ECO:0000313" key="3">
    <source>
        <dbReference type="RefSeq" id="XP_026681249.1"/>
    </source>
</evidence>
<protein>
    <submittedName>
        <fullName evidence="3">Uncharacterized protein LOC103511797</fullName>
    </submittedName>
</protein>
<dbReference type="KEGG" id="dci:103511797"/>
<evidence type="ECO:0000313" key="2">
    <source>
        <dbReference type="Proteomes" id="UP000079169"/>
    </source>
</evidence>
<dbReference type="Pfam" id="PF26080">
    <property type="entry name" value="CUB_animal"/>
    <property type="match status" value="1"/>
</dbReference>
<sequence>MIVGFNTGRPMENVPTDLASAAYITQIEFNQRAPAGCTQYFTEPSGIIQTWNFAVNGRHLANQDYVICMRQNEQMCSIAYEPCDENSFKIGPPGNMILSDDVEGSGDTVLVQMDETRDCNDRIMMPCDFEEFIMPEGGPGVCDLLHCGTSFCTGLDGDTPCRIESSTTPFQIRVQFGAGTHLESPEDNLGMCLRYEQQVCAV</sequence>
<dbReference type="PANTHER" id="PTHR33236">
    <property type="entry name" value="INTRAFLAGELLAR TRANSPORT PROTEIN 122 FAMILY PROTEIN-RELATED"/>
    <property type="match status" value="1"/>
</dbReference>